<evidence type="ECO:0000256" key="4">
    <source>
        <dbReference type="SAM" id="Phobius"/>
    </source>
</evidence>
<reference evidence="5" key="1">
    <citation type="submission" date="2022-06" db="EMBL/GenBank/DDBJ databases">
        <authorList>
            <person name="Berger JAMES D."/>
            <person name="Berger JAMES D."/>
        </authorList>
    </citation>
    <scope>NUCLEOTIDE SEQUENCE [LARGE SCALE GENOMIC DNA]</scope>
</reference>
<protein>
    <submittedName>
        <fullName evidence="6">Uncharacterized protein</fullName>
    </submittedName>
</protein>
<dbReference type="Proteomes" id="UP000050795">
    <property type="component" value="Unassembled WGS sequence"/>
</dbReference>
<dbReference type="PROSITE" id="PS50276">
    <property type="entry name" value="PANCREATIC_HORMONE_2"/>
    <property type="match status" value="1"/>
</dbReference>
<keyword evidence="4" id="KW-0472">Membrane</keyword>
<proteinExistence type="inferred from homology"/>
<comment type="subcellular location">
    <subcellularLocation>
        <location evidence="1">Secreted</location>
    </subcellularLocation>
</comment>
<evidence type="ECO:0000256" key="3">
    <source>
        <dbReference type="ARBA" id="ARBA00022525"/>
    </source>
</evidence>
<name>A0AA85J279_TRIRE</name>
<evidence type="ECO:0000313" key="5">
    <source>
        <dbReference type="Proteomes" id="UP000050795"/>
    </source>
</evidence>
<reference evidence="6" key="2">
    <citation type="submission" date="2023-11" db="UniProtKB">
        <authorList>
            <consortium name="WormBaseParasite"/>
        </authorList>
    </citation>
    <scope>IDENTIFICATION</scope>
</reference>
<evidence type="ECO:0000256" key="2">
    <source>
        <dbReference type="ARBA" id="ARBA00010022"/>
    </source>
</evidence>
<dbReference type="AlphaFoldDB" id="A0AA85J279"/>
<keyword evidence="4" id="KW-0812">Transmembrane</keyword>
<feature type="transmembrane region" description="Helical" evidence="4">
    <location>
        <begin position="87"/>
        <end position="106"/>
    </location>
</feature>
<organism evidence="5 6">
    <name type="scientific">Trichobilharzia regenti</name>
    <name type="common">Nasal bird schistosome</name>
    <dbReference type="NCBI Taxonomy" id="157069"/>
    <lineage>
        <taxon>Eukaryota</taxon>
        <taxon>Metazoa</taxon>
        <taxon>Spiralia</taxon>
        <taxon>Lophotrochozoa</taxon>
        <taxon>Platyhelminthes</taxon>
        <taxon>Trematoda</taxon>
        <taxon>Digenea</taxon>
        <taxon>Strigeidida</taxon>
        <taxon>Schistosomatoidea</taxon>
        <taxon>Schistosomatidae</taxon>
        <taxon>Trichobilharzia</taxon>
    </lineage>
</organism>
<dbReference type="Pfam" id="PF00159">
    <property type="entry name" value="Hormone_3"/>
    <property type="match status" value="1"/>
</dbReference>
<dbReference type="GO" id="GO:0005576">
    <property type="term" value="C:extracellular region"/>
    <property type="evidence" value="ECO:0007669"/>
    <property type="project" value="UniProtKB-SubCell"/>
</dbReference>
<evidence type="ECO:0000313" key="6">
    <source>
        <dbReference type="WBParaSite" id="TREG1_120720.2"/>
    </source>
</evidence>
<keyword evidence="3" id="KW-0964">Secreted</keyword>
<keyword evidence="4" id="KW-1133">Transmembrane helix</keyword>
<keyword evidence="5" id="KW-1185">Reference proteome</keyword>
<comment type="similarity">
    <text evidence="2">Belongs to the NPY family.</text>
</comment>
<evidence type="ECO:0000256" key="1">
    <source>
        <dbReference type="ARBA" id="ARBA00004613"/>
    </source>
</evidence>
<accession>A0AA85J279</accession>
<dbReference type="InterPro" id="IPR001955">
    <property type="entry name" value="Pancreatic_hormone-like"/>
</dbReference>
<dbReference type="WBParaSite" id="TREG1_120720.2">
    <property type="protein sequence ID" value="TREG1_120720.2"/>
    <property type="gene ID" value="TREG1_120720"/>
</dbReference>
<dbReference type="GO" id="GO:0005179">
    <property type="term" value="F:hormone activity"/>
    <property type="evidence" value="ECO:0007669"/>
    <property type="project" value="InterPro"/>
</dbReference>
<sequence>MHKTRLNRLLFQFPLNFILVYTLLNFGLRCCCDSYAERYKTPIRINGWNTECIERYIIREFNPPELPINIIFIYLTIIQSKFKDQRIAWLLTFVVLLLQITFSLILPSLDDLMKKVDIKACLKYIHYKAYTCLIHIDNSLKFPATEAMMQAPAGMPKRPEYFTSYEQMVDYLAALNQYYQVFGRSSTLQQVKRGEQVCLPGIELEIT</sequence>